<dbReference type="RefSeq" id="WP_053603316.1">
    <property type="nucleotide sequence ID" value="NZ_CP012600.1"/>
</dbReference>
<organism evidence="1 2">
    <name type="scientific">Bacillus gobiensis</name>
    <dbReference type="NCBI Taxonomy" id="1441095"/>
    <lineage>
        <taxon>Bacteria</taxon>
        <taxon>Bacillati</taxon>
        <taxon>Bacillota</taxon>
        <taxon>Bacilli</taxon>
        <taxon>Bacillales</taxon>
        <taxon>Bacillaceae</taxon>
        <taxon>Bacillus</taxon>
    </lineage>
</organism>
<evidence type="ECO:0000313" key="1">
    <source>
        <dbReference type="EMBL" id="ALC81557.1"/>
    </source>
</evidence>
<dbReference type="AlphaFoldDB" id="A0A0M5JE17"/>
<dbReference type="STRING" id="1441095.AM592_08055"/>
<dbReference type="EMBL" id="CP012600">
    <property type="protein sequence ID" value="ALC81557.1"/>
    <property type="molecule type" value="Genomic_DNA"/>
</dbReference>
<gene>
    <name evidence="1" type="ORF">AM592_08055</name>
</gene>
<dbReference type="Proteomes" id="UP000067625">
    <property type="component" value="Chromosome"/>
</dbReference>
<protein>
    <submittedName>
        <fullName evidence="1">Uncharacterized protein</fullName>
    </submittedName>
</protein>
<sequence>MNIIFEKQQNGGYIVSLPGNNRNVYVNAKYFLSILPSVSERAFVGCGEIDATKAQELFGEIEAKTRAWQEEYVKTKIRNRWAYLGL</sequence>
<keyword evidence="2" id="KW-1185">Reference proteome</keyword>
<reference evidence="1 2" key="2">
    <citation type="journal article" date="2016" name="Int. J. Syst. Evol. Microbiol.">
        <title>Bacillus gobiensis sp. nov., isolated from a soil sample.</title>
        <authorList>
            <person name="Liu B."/>
            <person name="Liu G.H."/>
            <person name="Cetin S."/>
            <person name="Schumann P."/>
            <person name="Pan Z.Z."/>
            <person name="Chen Q.Q."/>
        </authorList>
    </citation>
    <scope>NUCLEOTIDE SEQUENCE [LARGE SCALE GENOMIC DNA]</scope>
    <source>
        <strain evidence="1 2">FJAT-4402</strain>
    </source>
</reference>
<dbReference type="PATRIC" id="fig|1441095.3.peg.1772"/>
<name>A0A0M5JE17_9BACI</name>
<accession>A0A0M5JE17</accession>
<proteinExistence type="predicted"/>
<evidence type="ECO:0000313" key="2">
    <source>
        <dbReference type="Proteomes" id="UP000067625"/>
    </source>
</evidence>
<reference evidence="2" key="1">
    <citation type="submission" date="2015-08" db="EMBL/GenBank/DDBJ databases">
        <title>Genome sequencing project for genomic taxonomy and phylogenomics of Bacillus-like bacteria.</title>
        <authorList>
            <person name="Liu B."/>
            <person name="Wang J."/>
            <person name="Zhu Y."/>
            <person name="Liu G."/>
            <person name="Chen Q."/>
            <person name="Chen Z."/>
            <person name="Lan J."/>
            <person name="Che J."/>
            <person name="Ge C."/>
            <person name="Shi H."/>
            <person name="Pan Z."/>
            <person name="Liu X."/>
        </authorList>
    </citation>
    <scope>NUCLEOTIDE SEQUENCE [LARGE SCALE GENOMIC DNA]</scope>
    <source>
        <strain evidence="2">FJAT-4402</strain>
    </source>
</reference>